<feature type="transmembrane region" description="Helical" evidence="1">
    <location>
        <begin position="7"/>
        <end position="30"/>
    </location>
</feature>
<evidence type="ECO:0000313" key="3">
    <source>
        <dbReference type="EMBL" id="MEA5258005.1"/>
    </source>
</evidence>
<organism evidence="3 4">
    <name type="scientific">Arcicella aquatica</name>
    <dbReference type="NCBI Taxonomy" id="217141"/>
    <lineage>
        <taxon>Bacteria</taxon>
        <taxon>Pseudomonadati</taxon>
        <taxon>Bacteroidota</taxon>
        <taxon>Cytophagia</taxon>
        <taxon>Cytophagales</taxon>
        <taxon>Flectobacillaceae</taxon>
        <taxon>Arcicella</taxon>
    </lineage>
</organism>
<keyword evidence="1" id="KW-1133">Transmembrane helix</keyword>
<evidence type="ECO:0000313" key="4">
    <source>
        <dbReference type="Proteomes" id="UP001304671"/>
    </source>
</evidence>
<reference evidence="3 4" key="1">
    <citation type="submission" date="2023-12" db="EMBL/GenBank/DDBJ databases">
        <title>Novel species of the genus Arcicella isolated from rivers.</title>
        <authorList>
            <person name="Lu H."/>
        </authorList>
    </citation>
    <scope>NUCLEOTIDE SEQUENCE [LARGE SCALE GENOMIC DNA]</scope>
    <source>
        <strain evidence="3 4">LMG 21963</strain>
    </source>
</reference>
<feature type="transmembrane region" description="Helical" evidence="1">
    <location>
        <begin position="95"/>
        <end position="116"/>
    </location>
</feature>
<gene>
    <name evidence="3" type="ORF">VB264_09435</name>
</gene>
<keyword evidence="1" id="KW-0812">Transmembrane</keyword>
<evidence type="ECO:0000256" key="1">
    <source>
        <dbReference type="SAM" id="Phobius"/>
    </source>
</evidence>
<keyword evidence="1" id="KW-0472">Membrane</keyword>
<protein>
    <submittedName>
        <fullName evidence="3">DUF4129 domain-containing protein</fullName>
    </submittedName>
</protein>
<accession>A0ABU5QM63</accession>
<proteinExistence type="predicted"/>
<evidence type="ECO:0000259" key="2">
    <source>
        <dbReference type="Pfam" id="PF13559"/>
    </source>
</evidence>
<dbReference type="InterPro" id="IPR025403">
    <property type="entry name" value="TgpA-like_C"/>
</dbReference>
<dbReference type="RefSeq" id="WP_323248789.1">
    <property type="nucleotide sequence ID" value="NZ_JAYFUL010000012.1"/>
</dbReference>
<sequence length="237" mass="28218">MKNIRLYYHIFINLILLSAYTSFHSLAVVVDSSKVIVRKPQESQINAFRKLKDYQYGTEQVNYVENWWNRLLRQLFEWFSKNFSGVGNPNFWKGVAYFFVASVVVFIILKLIGVNFDGLFKKKSKYDIPYETIEENIHQINFNEAISEAVAQKNYRLAVRLYYLKALKELSDAGLIHWQINKTNQSYVYELQSSTLKTSFNQVTRQFEYTWYGDFPIDEEHFVEIREDFLKFSNQIN</sequence>
<comment type="caution">
    <text evidence="3">The sequence shown here is derived from an EMBL/GenBank/DDBJ whole genome shotgun (WGS) entry which is preliminary data.</text>
</comment>
<dbReference type="EMBL" id="JAYFUL010000012">
    <property type="protein sequence ID" value="MEA5258005.1"/>
    <property type="molecule type" value="Genomic_DNA"/>
</dbReference>
<dbReference type="Proteomes" id="UP001304671">
    <property type="component" value="Unassembled WGS sequence"/>
</dbReference>
<keyword evidence="4" id="KW-1185">Reference proteome</keyword>
<dbReference type="Pfam" id="PF13559">
    <property type="entry name" value="DUF4129"/>
    <property type="match status" value="1"/>
</dbReference>
<feature type="domain" description="Protein-glutamine gamma-glutamyltransferase-like C-terminal" evidence="2">
    <location>
        <begin position="163"/>
        <end position="227"/>
    </location>
</feature>
<name>A0ABU5QM63_9BACT</name>